<evidence type="ECO:0000259" key="8">
    <source>
        <dbReference type="Pfam" id="PF00108"/>
    </source>
</evidence>
<accession>A0ABZ2ZY82</accession>
<dbReference type="PROSITE" id="PS00098">
    <property type="entry name" value="THIOLASE_1"/>
    <property type="match status" value="1"/>
</dbReference>
<keyword evidence="3 7" id="KW-0808">Transferase</keyword>
<dbReference type="PANTHER" id="PTHR18919">
    <property type="entry name" value="ACETYL-COA C-ACYLTRANSFERASE"/>
    <property type="match status" value="1"/>
</dbReference>
<evidence type="ECO:0000256" key="3">
    <source>
        <dbReference type="ARBA" id="ARBA00022679"/>
    </source>
</evidence>
<name>A0ABZ2ZY82_9MICC</name>
<dbReference type="InterPro" id="IPR020615">
    <property type="entry name" value="Thiolase_acyl_enz_int_AS"/>
</dbReference>
<dbReference type="Pfam" id="PF00108">
    <property type="entry name" value="Thiolase_N"/>
    <property type="match status" value="1"/>
</dbReference>
<dbReference type="InterPro" id="IPR016039">
    <property type="entry name" value="Thiolase-like"/>
</dbReference>
<dbReference type="CDD" id="cd00751">
    <property type="entry name" value="thiolase"/>
    <property type="match status" value="1"/>
</dbReference>
<evidence type="ECO:0000256" key="6">
    <source>
        <dbReference type="ARBA" id="ARBA00040529"/>
    </source>
</evidence>
<dbReference type="NCBIfam" id="TIGR01930">
    <property type="entry name" value="AcCoA-C-Actrans"/>
    <property type="match status" value="1"/>
</dbReference>
<dbReference type="PIRSF" id="PIRSF000429">
    <property type="entry name" value="Ac-CoA_Ac_transf"/>
    <property type="match status" value="1"/>
</dbReference>
<dbReference type="InterPro" id="IPR020613">
    <property type="entry name" value="Thiolase_CS"/>
</dbReference>
<organism evidence="10 11">
    <name type="scientific">Arthrobacter citreus</name>
    <dbReference type="NCBI Taxonomy" id="1670"/>
    <lineage>
        <taxon>Bacteria</taxon>
        <taxon>Bacillati</taxon>
        <taxon>Actinomycetota</taxon>
        <taxon>Actinomycetes</taxon>
        <taxon>Micrococcales</taxon>
        <taxon>Micrococcaceae</taxon>
        <taxon>Arthrobacter</taxon>
    </lineage>
</organism>
<dbReference type="InterPro" id="IPR020617">
    <property type="entry name" value="Thiolase_C"/>
</dbReference>
<dbReference type="PROSITE" id="PS00737">
    <property type="entry name" value="THIOLASE_2"/>
    <property type="match status" value="1"/>
</dbReference>
<dbReference type="EMBL" id="CP151657">
    <property type="protein sequence ID" value="WZP16143.1"/>
    <property type="molecule type" value="Genomic_DNA"/>
</dbReference>
<evidence type="ECO:0000313" key="11">
    <source>
        <dbReference type="Proteomes" id="UP001448858"/>
    </source>
</evidence>
<dbReference type="InterPro" id="IPR020610">
    <property type="entry name" value="Thiolase_AS"/>
</dbReference>
<dbReference type="PROSITE" id="PS00099">
    <property type="entry name" value="THIOLASE_3"/>
    <property type="match status" value="1"/>
</dbReference>
<comment type="similarity">
    <text evidence="1 7">Belongs to the thiolase-like superfamily. Thiolase family.</text>
</comment>
<dbReference type="SUPFAM" id="SSF53901">
    <property type="entry name" value="Thiolase-like"/>
    <property type="match status" value="2"/>
</dbReference>
<evidence type="ECO:0000256" key="4">
    <source>
        <dbReference type="ARBA" id="ARBA00023315"/>
    </source>
</evidence>
<dbReference type="GO" id="GO:0003988">
    <property type="term" value="F:acetyl-CoA C-acyltransferase activity"/>
    <property type="evidence" value="ECO:0007669"/>
    <property type="project" value="UniProtKB-EC"/>
</dbReference>
<dbReference type="EC" id="2.3.1.9" evidence="2"/>
<dbReference type="InterPro" id="IPR020616">
    <property type="entry name" value="Thiolase_N"/>
</dbReference>
<dbReference type="PANTHER" id="PTHR18919:SF107">
    <property type="entry name" value="ACETYL-COA ACETYLTRANSFERASE, CYTOSOLIC"/>
    <property type="match status" value="1"/>
</dbReference>
<feature type="domain" description="Thiolase N-terminal" evidence="8">
    <location>
        <begin position="12"/>
        <end position="270"/>
    </location>
</feature>
<protein>
    <recommendedName>
        <fullName evidence="6">Probable acetyl-CoA acetyltransferase</fullName>
        <ecNumber evidence="2">2.3.1.9</ecNumber>
    </recommendedName>
    <alternativeName>
        <fullName evidence="5">Acetoacetyl-CoA thiolase</fullName>
    </alternativeName>
</protein>
<dbReference type="Proteomes" id="UP001448858">
    <property type="component" value="Chromosome"/>
</dbReference>
<feature type="domain" description="Thiolase C-terminal" evidence="9">
    <location>
        <begin position="279"/>
        <end position="399"/>
    </location>
</feature>
<proteinExistence type="inferred from homology"/>
<sequence>MAHTTDSRNRTVIVGGARTPFGRFLGGLSSLTAAELGAAAIRAALERYDVPAAAVDHVVLGQVLTAGAGQIPARQAASLAGLDMSVPATNVNKVCLSGIAAIADADRMIRSGAAQVVIAGGMESMSQAPHLLPASRTGNRYGDFTAVDSMNHDGLWDYFTDQSMGALTDSANNSGDGFSRRQQEELAVLSHQRAARAQEDGTFDAEITPVDVPLRRGRTITVSADESVRADVSAEALAGLRPAFGAEGTITAATASPISDGAAVVILMSRARAEELGLSWLAEIGEYASVAGPDSTLQYQPARAIQQAASREGLAPEELDIIEINEAFALVGLASAGMLGVPAEKINANGGALALGHPIGASGARLVLHTALELSRRGSGTGAAALCGGGGQGDAMILHAPGRTP</sequence>
<dbReference type="Gene3D" id="3.40.47.10">
    <property type="match status" value="2"/>
</dbReference>
<dbReference type="RefSeq" id="WP_342023790.1">
    <property type="nucleotide sequence ID" value="NZ_CP151657.1"/>
</dbReference>
<evidence type="ECO:0000256" key="2">
    <source>
        <dbReference type="ARBA" id="ARBA00012705"/>
    </source>
</evidence>
<evidence type="ECO:0000259" key="9">
    <source>
        <dbReference type="Pfam" id="PF02803"/>
    </source>
</evidence>
<evidence type="ECO:0000313" key="10">
    <source>
        <dbReference type="EMBL" id="WZP16143.1"/>
    </source>
</evidence>
<gene>
    <name evidence="10" type="ORF">AAE021_00705</name>
</gene>
<dbReference type="InterPro" id="IPR002155">
    <property type="entry name" value="Thiolase"/>
</dbReference>
<evidence type="ECO:0000256" key="5">
    <source>
        <dbReference type="ARBA" id="ARBA00030755"/>
    </source>
</evidence>
<evidence type="ECO:0000256" key="1">
    <source>
        <dbReference type="ARBA" id="ARBA00010982"/>
    </source>
</evidence>
<keyword evidence="11" id="KW-1185">Reference proteome</keyword>
<reference evidence="10 11" key="1">
    <citation type="submission" date="2024-04" db="EMBL/GenBank/DDBJ databases">
        <title>Arthrobacter sp. from Plains bison fecal sample.</title>
        <authorList>
            <person name="Ruzzini A."/>
        </authorList>
    </citation>
    <scope>NUCLEOTIDE SEQUENCE [LARGE SCALE GENOMIC DNA]</scope>
    <source>
        <strain evidence="10 11">EINP1</strain>
    </source>
</reference>
<keyword evidence="4 7" id="KW-0012">Acyltransferase</keyword>
<evidence type="ECO:0000256" key="7">
    <source>
        <dbReference type="RuleBase" id="RU003557"/>
    </source>
</evidence>
<dbReference type="Pfam" id="PF02803">
    <property type="entry name" value="Thiolase_C"/>
    <property type="match status" value="1"/>
</dbReference>